<feature type="transmembrane region" description="Helical" evidence="6">
    <location>
        <begin position="2119"/>
        <end position="2138"/>
    </location>
</feature>
<dbReference type="Proteomes" id="UP000192247">
    <property type="component" value="Unassembled WGS sequence"/>
</dbReference>
<dbReference type="FunFam" id="3.90.70.10:FF:000022">
    <property type="entry name" value="Ubiquitin carboxyl-terminal hydrolase 24"/>
    <property type="match status" value="1"/>
</dbReference>
<dbReference type="InterPro" id="IPR015940">
    <property type="entry name" value="UBA"/>
</dbReference>
<dbReference type="Pfam" id="PF00443">
    <property type="entry name" value="UCH"/>
    <property type="match status" value="1"/>
</dbReference>
<dbReference type="PROSITE" id="PS00972">
    <property type="entry name" value="USP_1"/>
    <property type="match status" value="1"/>
</dbReference>
<dbReference type="STRING" id="418985.A0A1V9Y3S9"/>
<dbReference type="InterPro" id="IPR018200">
    <property type="entry name" value="USP_CS"/>
</dbReference>
<keyword evidence="10" id="KW-1185">Reference proteome</keyword>
<keyword evidence="6" id="KW-0812">Transmembrane</keyword>
<dbReference type="EMBL" id="MNPL01000037">
    <property type="protein sequence ID" value="OQR80399.1"/>
    <property type="molecule type" value="Genomic_DNA"/>
</dbReference>
<dbReference type="InterPro" id="IPR028889">
    <property type="entry name" value="USP"/>
</dbReference>
<keyword evidence="3" id="KW-0833">Ubl conjugation pathway</keyword>
<evidence type="ECO:0000313" key="10">
    <source>
        <dbReference type="Proteomes" id="UP000192247"/>
    </source>
</evidence>
<dbReference type="SMART" id="SM00165">
    <property type="entry name" value="UBA"/>
    <property type="match status" value="1"/>
</dbReference>
<evidence type="ECO:0000256" key="3">
    <source>
        <dbReference type="ARBA" id="ARBA00022786"/>
    </source>
</evidence>
<dbReference type="SUPFAM" id="SSF46934">
    <property type="entry name" value="UBA-like"/>
    <property type="match status" value="1"/>
</dbReference>
<name>A0A1V9Y3S9_9ACAR</name>
<comment type="caution">
    <text evidence="9">The sequence shown here is derived from an EMBL/GenBank/DDBJ whole genome shotgun (WGS) entry which is preliminary data.</text>
</comment>
<dbReference type="GO" id="GO:0005634">
    <property type="term" value="C:nucleus"/>
    <property type="evidence" value="ECO:0007669"/>
    <property type="project" value="TreeGrafter"/>
</dbReference>
<dbReference type="PROSITE" id="PS00973">
    <property type="entry name" value="USP_2"/>
    <property type="match status" value="1"/>
</dbReference>
<evidence type="ECO:0000256" key="6">
    <source>
        <dbReference type="SAM" id="Phobius"/>
    </source>
</evidence>
<feature type="region of interest" description="Disordered" evidence="5">
    <location>
        <begin position="2491"/>
        <end position="2515"/>
    </location>
</feature>
<dbReference type="PROSITE" id="PS50235">
    <property type="entry name" value="USP_3"/>
    <property type="match status" value="1"/>
</dbReference>
<dbReference type="Gene3D" id="3.90.70.10">
    <property type="entry name" value="Cysteine proteinases"/>
    <property type="match status" value="1"/>
</dbReference>
<dbReference type="InterPro" id="IPR056850">
    <property type="entry name" value="ARM_UBP34_24_USP9X_Y"/>
</dbReference>
<evidence type="ECO:0000256" key="4">
    <source>
        <dbReference type="ARBA" id="ARBA00022801"/>
    </source>
</evidence>
<dbReference type="GO" id="GO:0005829">
    <property type="term" value="C:cytosol"/>
    <property type="evidence" value="ECO:0007669"/>
    <property type="project" value="TreeGrafter"/>
</dbReference>
<dbReference type="InterPro" id="IPR038765">
    <property type="entry name" value="Papain-like_cys_pep_sf"/>
</dbReference>
<dbReference type="GO" id="GO:0016579">
    <property type="term" value="P:protein deubiquitination"/>
    <property type="evidence" value="ECO:0007669"/>
    <property type="project" value="InterPro"/>
</dbReference>
<accession>A0A1V9Y3S9</accession>
<dbReference type="InterPro" id="IPR009060">
    <property type="entry name" value="UBA-like_sf"/>
</dbReference>
<organism evidence="9 10">
    <name type="scientific">Tropilaelaps mercedesae</name>
    <dbReference type="NCBI Taxonomy" id="418985"/>
    <lineage>
        <taxon>Eukaryota</taxon>
        <taxon>Metazoa</taxon>
        <taxon>Ecdysozoa</taxon>
        <taxon>Arthropoda</taxon>
        <taxon>Chelicerata</taxon>
        <taxon>Arachnida</taxon>
        <taxon>Acari</taxon>
        <taxon>Parasitiformes</taxon>
        <taxon>Mesostigmata</taxon>
        <taxon>Gamasina</taxon>
        <taxon>Dermanyssoidea</taxon>
        <taxon>Laelapidae</taxon>
        <taxon>Tropilaelaps</taxon>
    </lineage>
</organism>
<dbReference type="SUPFAM" id="SSF54001">
    <property type="entry name" value="Cysteine proteinases"/>
    <property type="match status" value="1"/>
</dbReference>
<dbReference type="Pfam" id="PF25010">
    <property type="entry name" value="ARM_UBP24_USP9X-Y"/>
    <property type="match status" value="1"/>
</dbReference>
<keyword evidence="4 9" id="KW-0378">Hydrolase</keyword>
<evidence type="ECO:0000259" key="8">
    <source>
        <dbReference type="PROSITE" id="PS50235"/>
    </source>
</evidence>
<dbReference type="PROSITE" id="PS50030">
    <property type="entry name" value="UBA"/>
    <property type="match status" value="1"/>
</dbReference>
<evidence type="ECO:0000313" key="9">
    <source>
        <dbReference type="EMBL" id="OQR80399.1"/>
    </source>
</evidence>
<reference evidence="9" key="1">
    <citation type="journal article" date="2017" name="Gigascience">
        <title>Draft genome of the honey bee ectoparasitic mite, Tropilaelaps mercedesae, is shaped by the parasitic life history.</title>
        <authorList>
            <person name="Dong X."/>
            <person name="Armstrong S.D."/>
            <person name="Xia D."/>
            <person name="Makepeace B.L."/>
            <person name="Darby A.C."/>
            <person name="Kadowaki T."/>
        </authorList>
    </citation>
    <scope>NUCLEOTIDE SEQUENCE [LARGE SCALE GENOMIC DNA]</scope>
    <source>
        <strain evidence="9">Wuxi-XJTLU</strain>
    </source>
</reference>
<evidence type="ECO:0000256" key="1">
    <source>
        <dbReference type="ARBA" id="ARBA00009085"/>
    </source>
</evidence>
<evidence type="ECO:0000256" key="5">
    <source>
        <dbReference type="SAM" id="MobiDB-lite"/>
    </source>
</evidence>
<sequence>MEEQFADDVNIATLCSMGFCDVTAIKNALKKANNDVSEAVSILTSEPSRFPEVSYEYGQFSQQQLQSTASTSPMEPSDPLEFPSSFLQDLQSRVFVQDWSIPYKEDEALARCMHATIRLVEAGTADSDEGCHQFVEHVMPECFRKLCASFPVSSWTQDVQEGVKHMTLIFVDVCTAYFRAGLAPDSVLSILSIILDPECEFHVRNRNSRYEEPSEVTDPSFEFGWLQELINKLAGTGCIQLMVQLFLRDELSGPAMAAILQPLSKPAQLYRPEPMKRLLDPCIQKALDFVNGLTDADLRAKNISYLPELVNALRQLCAFLWPDQLQEFTGISMGVILRLLRCSHFAARTCGFKEIIQLIEESASAKQTRVGIARNYLVTWFTENSVLLLVLENNIEQSHYNDKLKAVIEFVASTLSENDLERIWAMQDRQNCTTADNVHHCVAAAACHFSELLLRRLLQLVEISWQRHCSEEAKKRLMTFLGKMGRDLIAESAPVDNPLSTLELIWKLVKTPHISRHLVEHSLEQLLAILAALNTTHKNKAKRKFADSCVIDITSGTLVLSSLRFLKWILCGTSMTRSAPHSKQDKASPTEGNFLDEFKASVKLVSLATKSLSECHKRSVEAYIASQKADRHAALFTKHSPPTPLKMIKDTTPLETSTNLDNLYTHQEYILEHLEFLEFALNQCNEYLSLQEAIQIWKTLSKHNANSCVSDQEMCFEFFVRCMSDLDEETRLKLFEQKLMQIDPCTISHKAFLCFKAFFEAVNRDAKNLRKNQFTVEKPILIGADYLWMLVLNNESDEIAELSIDLILDICYRQLSPVLKKDPVKLHTQFAQQCYVRLQQVADCCNDPQLVIAISSAAAGGACDNAEPDKLPMPSSNQAICRLLHLVERYISSIESAHNSVRVRAPHGTSCFGYPISLRCTTDGTHFQLLRCHSNATIQATKKKVNQLLSTSMLTTVCYLNGEVLLSTVDDTRRLCDIPQLMEAEDCYVYVKVQGGSAREKETAGGSTSPVGYSSHLKPSAAFSPSNYSEQEKELPSVVIASNIAVFNMLYQLVAALYSPKIVRQVQTLLDLMPSDPQVIAALDSIRSGMKVDPIVPASTQRKLAFDGPARPSVVLSLQRQTSQPISSKEVLQKLFGFTSQPFKLLYNLQVLSAKLMPVNQDNFSQAFCEAFVRAGGVGMILSVLHQDAFSAEVDYNIQRGCYFSALQVLRFLSCGKSVLDSAIQPPADAGQPSDACRTPLASPAKWPLQSSSSGKKNTVDFMLPPSPKTGLTPRKVDLQLLILQMTVEELHTLLDAIIRVAWASAVGCLSAVNNNLPPKGGYISDTRRHAQGRVDSGGSAGSNGSTDIDMQSLSAKLVDCSSQRLDSLLAIEALEFLVECLEQRKVHGLSYFKALPCVDSFIIDLLVNATSTSVRKTALQGFYHLSQLQQDSASFFLQVLLKSRLPFWVSSSKARGPSRQVLSQCLEYFDLVCRLLCDTKANHGQYEIDTGQMLHEEINWLQAFSTTKSLEETDGQLMAGHFSLIKALLLCNEEKKSTLDKNLIEHLLEQYLFPASSLIDKKTTKVPFESFQPKCTTHESRRAAYQILVELSRGCLANMMHISHWLLKRHHQLNSELAKEFEYEPLINGRSSSGLVGLKNAGATCYMNAVLQQMFMQPQLREAVLSIECEKNVDLDTILHQLQNVFAHLNDSQLEYYIPEQFWNSFRLWGTPVNVREQHDAFEFFTHLVDQVDEYLENKLGTNALFKPFYEGVFSDQKICQGCPHRYERDESFMALNLPIKSQSLVESLEQFVKGELLSGDNAYFCERCGQKRDAVKRLCIKNLPPVLTIQLKRFGFDFEANRAVKFDYYFKFPWVLDMAAYTVEYLDKKESGSGRAAEMFDVNCYQLVGIVVHNGQANAGHYYSFIKDRREKHDPNTWFKFNDTTVEQIDLTDSTLEVECFGGNYKAKISDTSSFYPEDRVRYWNAYMLFYERKDLSRNPTTAKTPKTCKGRFSFYVEKEKPMHVASRSVCLASAKADSLSQLTTLVDHGERRGLFPSRVPPHIQQQVHEENLEFMHNKEIYNKDYMKFILQLCSVNADCVQPSDKDFEQLMVESIKLSTHFLLNTYLKYKHKDRYIYIYLYIYIYIFFFFFIGIIEEWIGVLEKLLLFSPSAALWLLRFFAQQGASFLKLYLLDCPLRNIRSSFGQILGKCLQATKSFEVEAVIDKLVVLLDKEVEENCRQCHEYLAVLSSNAQTGTLACQQMFRFHAYKRLVVLLLGERACEFQNDEQLPRRWSASQAAELIFLHRTLASLIQACDLSSLYSHPPEVDHVIPVVVERPLPLPDDVRHSLTSPGTFRLVHELVCACAESSLTHARALFNVLAQLSFCNRELSQVIIRQAMVLFASLPSNELRNLSQLLTKLLQIQDGLRSERVELIINGAPSSDYDGILAIVAASQDNDSRRAYQGIKFLVTLATKTETAKEYLLKSVQSWQWAVEWLQNQMERLVSSSDGQAKDDGGVEMSNEDSNTKTFQRTVSAQDTLAEATALLSELSSPETGEVPMETDG</sequence>
<comment type="similarity">
    <text evidence="1">Belongs to the peptidase C19 family.</text>
</comment>
<proteinExistence type="inferred from homology"/>
<feature type="region of interest" description="Disordered" evidence="5">
    <location>
        <begin position="1226"/>
        <end position="1267"/>
    </location>
</feature>
<dbReference type="Gene3D" id="1.10.8.10">
    <property type="entry name" value="DNA helicase RuvA subunit, C-terminal domain"/>
    <property type="match status" value="1"/>
</dbReference>
<dbReference type="CDD" id="cd02659">
    <property type="entry name" value="peptidase_C19C"/>
    <property type="match status" value="1"/>
</dbReference>
<dbReference type="OrthoDB" id="289038at2759"/>
<keyword evidence="6" id="KW-0472">Membrane</keyword>
<dbReference type="GO" id="GO:0004843">
    <property type="term" value="F:cysteine-type deubiquitinase activity"/>
    <property type="evidence" value="ECO:0007669"/>
    <property type="project" value="InterPro"/>
</dbReference>
<feature type="domain" description="USP" evidence="8">
    <location>
        <begin position="1637"/>
        <end position="1976"/>
    </location>
</feature>
<keyword evidence="2" id="KW-0645">Protease</keyword>
<dbReference type="InParanoid" id="A0A1V9Y3S9"/>
<dbReference type="InterPro" id="IPR050164">
    <property type="entry name" value="Peptidase_C19"/>
</dbReference>
<dbReference type="GO" id="GO:0006508">
    <property type="term" value="P:proteolysis"/>
    <property type="evidence" value="ECO:0007669"/>
    <property type="project" value="UniProtKB-KW"/>
</dbReference>
<dbReference type="PANTHER" id="PTHR24006">
    <property type="entry name" value="UBIQUITIN CARBOXYL-TERMINAL HYDROLASE"/>
    <property type="match status" value="1"/>
</dbReference>
<gene>
    <name evidence="9" type="ORF">BIW11_05081</name>
</gene>
<keyword evidence="6" id="KW-1133">Transmembrane helix</keyword>
<evidence type="ECO:0000256" key="2">
    <source>
        <dbReference type="ARBA" id="ARBA00022670"/>
    </source>
</evidence>
<dbReference type="PANTHER" id="PTHR24006:SF943">
    <property type="entry name" value="UBIQUITIN CARBOXYL-TERMINAL HYDROLASE PUF"/>
    <property type="match status" value="1"/>
</dbReference>
<dbReference type="InterPro" id="IPR001394">
    <property type="entry name" value="Peptidase_C19_UCH"/>
</dbReference>
<feature type="domain" description="UBA" evidence="7">
    <location>
        <begin position="1"/>
        <end position="46"/>
    </location>
</feature>
<protein>
    <submittedName>
        <fullName evidence="9">Ubiquitin carboxyl-terminal hydrolase 24-like</fullName>
    </submittedName>
</protein>
<evidence type="ECO:0000259" key="7">
    <source>
        <dbReference type="PROSITE" id="PS50030"/>
    </source>
</evidence>